<reference evidence="1" key="1">
    <citation type="submission" date="2020-05" db="EMBL/GenBank/DDBJ databases">
        <title>Large-scale comparative analyses of tick genomes elucidate their genetic diversity and vector capacities.</title>
        <authorList>
            <person name="Jia N."/>
            <person name="Wang J."/>
            <person name="Shi W."/>
            <person name="Du L."/>
            <person name="Sun Y."/>
            <person name="Zhan W."/>
            <person name="Jiang J."/>
            <person name="Wang Q."/>
            <person name="Zhang B."/>
            <person name="Ji P."/>
            <person name="Sakyi L.B."/>
            <person name="Cui X."/>
            <person name="Yuan T."/>
            <person name="Jiang B."/>
            <person name="Yang W."/>
            <person name="Lam T.T.-Y."/>
            <person name="Chang Q."/>
            <person name="Ding S."/>
            <person name="Wang X."/>
            <person name="Zhu J."/>
            <person name="Ruan X."/>
            <person name="Zhao L."/>
            <person name="Wei J."/>
            <person name="Que T."/>
            <person name="Du C."/>
            <person name="Cheng J."/>
            <person name="Dai P."/>
            <person name="Han X."/>
            <person name="Huang E."/>
            <person name="Gao Y."/>
            <person name="Liu J."/>
            <person name="Shao H."/>
            <person name="Ye R."/>
            <person name="Li L."/>
            <person name="Wei W."/>
            <person name="Wang X."/>
            <person name="Wang C."/>
            <person name="Yang T."/>
            <person name="Huo Q."/>
            <person name="Li W."/>
            <person name="Guo W."/>
            <person name="Chen H."/>
            <person name="Zhou L."/>
            <person name="Ni X."/>
            <person name="Tian J."/>
            <person name="Zhou Y."/>
            <person name="Sheng Y."/>
            <person name="Liu T."/>
            <person name="Pan Y."/>
            <person name="Xia L."/>
            <person name="Li J."/>
            <person name="Zhao F."/>
            <person name="Cao W."/>
        </authorList>
    </citation>
    <scope>NUCLEOTIDE SEQUENCE</scope>
    <source>
        <strain evidence="1">Dsil-2018</strain>
    </source>
</reference>
<name>A0ACB8CCT0_DERSI</name>
<sequence>MFLLHRTVAAFRARLAYSWRHRLRNIESGGAALGISKPKTDFVVAVERPAAAESNNAMCSLMVTRMFWCSRLSRFFGCLFISNLNGKTLKKATATWKSPYTLYAALWFSIFVGYQTIALVSTSNSVDIHKTFPRYLRFVSYAVSVAKVCVNYVCFCLGSEGLLEFLRNATVFEKSTSFSPKVKTKLNLGRRLFNATVRTVLVASFIGAFCIAVTEGMRKLPSAPLHWRLGIGAVVLGSELAFFLYDSLVHVITTRCSEVMQRYLESELARLEANCTTDTHYAQLSSVSKIAMVRVNVCKIKALKISLDKICGPAIVASSTSLLALLCLNVYRSFTLDVHELELWLPIVYTVYCCFCLVDMAFVSDDLAKQVRYLHSTIEPEEMCFTGSNFFRLDRGLLLTIIQEVDCRRSKIFGKSPLRSLNI</sequence>
<accession>A0ACB8CCT0</accession>
<evidence type="ECO:0000313" key="1">
    <source>
        <dbReference type="EMBL" id="KAH7940553.1"/>
    </source>
</evidence>
<organism evidence="1 2">
    <name type="scientific">Dermacentor silvarum</name>
    <name type="common">Tick</name>
    <dbReference type="NCBI Taxonomy" id="543639"/>
    <lineage>
        <taxon>Eukaryota</taxon>
        <taxon>Metazoa</taxon>
        <taxon>Ecdysozoa</taxon>
        <taxon>Arthropoda</taxon>
        <taxon>Chelicerata</taxon>
        <taxon>Arachnida</taxon>
        <taxon>Acari</taxon>
        <taxon>Parasitiformes</taxon>
        <taxon>Ixodida</taxon>
        <taxon>Ixodoidea</taxon>
        <taxon>Ixodidae</taxon>
        <taxon>Rhipicephalinae</taxon>
        <taxon>Dermacentor</taxon>
    </lineage>
</organism>
<gene>
    <name evidence="1" type="ORF">HPB49_001790</name>
</gene>
<protein>
    <submittedName>
        <fullName evidence="1">Uncharacterized protein</fullName>
    </submittedName>
</protein>
<proteinExistence type="predicted"/>
<evidence type="ECO:0000313" key="2">
    <source>
        <dbReference type="Proteomes" id="UP000821865"/>
    </source>
</evidence>
<comment type="caution">
    <text evidence="1">The sequence shown here is derived from an EMBL/GenBank/DDBJ whole genome shotgun (WGS) entry which is preliminary data.</text>
</comment>
<dbReference type="Proteomes" id="UP000821865">
    <property type="component" value="Chromosome 7"/>
</dbReference>
<keyword evidence="2" id="KW-1185">Reference proteome</keyword>
<dbReference type="EMBL" id="CM023476">
    <property type="protein sequence ID" value="KAH7940553.1"/>
    <property type="molecule type" value="Genomic_DNA"/>
</dbReference>